<protein>
    <submittedName>
        <fullName evidence="1">Uncharacterized protein</fullName>
    </submittedName>
</protein>
<comment type="caution">
    <text evidence="1">The sequence shown here is derived from an EMBL/GenBank/DDBJ whole genome shotgun (WGS) entry which is preliminary data.</text>
</comment>
<reference evidence="1 2" key="1">
    <citation type="journal article" date="2020" name="Nature">
        <title>Six reference-quality genomes reveal evolution of bat adaptations.</title>
        <authorList>
            <person name="Jebb D."/>
            <person name="Huang Z."/>
            <person name="Pippel M."/>
            <person name="Hughes G.M."/>
            <person name="Lavrichenko K."/>
            <person name="Devanna P."/>
            <person name="Winkler S."/>
            <person name="Jermiin L.S."/>
            <person name="Skirmuntt E.C."/>
            <person name="Katzourakis A."/>
            <person name="Burkitt-Gray L."/>
            <person name="Ray D.A."/>
            <person name="Sullivan K.A.M."/>
            <person name="Roscito J.G."/>
            <person name="Kirilenko B.M."/>
            <person name="Davalos L.M."/>
            <person name="Corthals A.P."/>
            <person name="Power M.L."/>
            <person name="Jones G."/>
            <person name="Ransome R.D."/>
            <person name="Dechmann D.K.N."/>
            <person name="Locatelli A.G."/>
            <person name="Puechmaille S.J."/>
            <person name="Fedrigo O."/>
            <person name="Jarvis E.D."/>
            <person name="Hiller M."/>
            <person name="Vernes S.C."/>
            <person name="Myers E.W."/>
            <person name="Teeling E.C."/>
        </authorList>
    </citation>
    <scope>NUCLEOTIDE SEQUENCE [LARGE SCALE GENOMIC DNA]</scope>
    <source>
        <strain evidence="1">Bat1K_MPI-CBG_1</strain>
    </source>
</reference>
<gene>
    <name evidence="1" type="ORF">HJG60_011018</name>
</gene>
<name>A0A834A7F9_9CHIR</name>
<proteinExistence type="predicted"/>
<organism evidence="1 2">
    <name type="scientific">Phyllostomus discolor</name>
    <name type="common">pale spear-nosed bat</name>
    <dbReference type="NCBI Taxonomy" id="89673"/>
    <lineage>
        <taxon>Eukaryota</taxon>
        <taxon>Metazoa</taxon>
        <taxon>Chordata</taxon>
        <taxon>Craniata</taxon>
        <taxon>Vertebrata</taxon>
        <taxon>Euteleostomi</taxon>
        <taxon>Mammalia</taxon>
        <taxon>Eutheria</taxon>
        <taxon>Laurasiatheria</taxon>
        <taxon>Chiroptera</taxon>
        <taxon>Yangochiroptera</taxon>
        <taxon>Phyllostomidae</taxon>
        <taxon>Phyllostominae</taxon>
        <taxon>Phyllostomus</taxon>
    </lineage>
</organism>
<evidence type="ECO:0000313" key="2">
    <source>
        <dbReference type="Proteomes" id="UP000664940"/>
    </source>
</evidence>
<dbReference type="AlphaFoldDB" id="A0A834A7F9"/>
<evidence type="ECO:0000313" key="1">
    <source>
        <dbReference type="EMBL" id="KAF6109827.1"/>
    </source>
</evidence>
<sequence>MPLAELLLCGVGEGEALLPVHLPLCWALPGRQSVLGQAQFSLGVFRRWKHGQRGVSSHRRGAGNASSIIGARGRRRVRSVHLQVPLEGELRAGVGGEVTSFQQVGGYPCTLPPENWLARGPGQRSFHVKCSPIIL</sequence>
<accession>A0A834A7F9</accession>
<dbReference type="EMBL" id="JABVXQ010000005">
    <property type="protein sequence ID" value="KAF6109827.1"/>
    <property type="molecule type" value="Genomic_DNA"/>
</dbReference>
<dbReference type="Proteomes" id="UP000664940">
    <property type="component" value="Unassembled WGS sequence"/>
</dbReference>